<feature type="domain" description="Gfo/Idh/MocA-like oxidoreductase N-terminal" evidence="1">
    <location>
        <begin position="4"/>
        <end position="118"/>
    </location>
</feature>
<gene>
    <name evidence="3" type="ORF">SAMN05216313_12622</name>
</gene>
<dbReference type="Gene3D" id="3.30.360.10">
    <property type="entry name" value="Dihydrodipicolinate Reductase, domain 2"/>
    <property type="match status" value="1"/>
</dbReference>
<dbReference type="STRING" id="460384.SAMN05216313_12622"/>
<dbReference type="Pfam" id="PF22725">
    <property type="entry name" value="GFO_IDH_MocA_C3"/>
    <property type="match status" value="1"/>
</dbReference>
<dbReference type="InterPro" id="IPR052515">
    <property type="entry name" value="Gfo/Idh/MocA_Oxidoreductase"/>
</dbReference>
<evidence type="ECO:0000313" key="3">
    <source>
        <dbReference type="EMBL" id="SEU04408.1"/>
    </source>
</evidence>
<name>A0A1I0J3Q4_9FIRM</name>
<dbReference type="Proteomes" id="UP000198508">
    <property type="component" value="Unassembled WGS sequence"/>
</dbReference>
<dbReference type="PANTHER" id="PTHR43249:SF1">
    <property type="entry name" value="D-GLUCOSIDE 3-DEHYDROGENASE"/>
    <property type="match status" value="1"/>
</dbReference>
<protein>
    <submittedName>
        <fullName evidence="3">Predicted dehydrogenase</fullName>
    </submittedName>
</protein>
<dbReference type="AlphaFoldDB" id="A0A1I0J3Q4"/>
<evidence type="ECO:0000259" key="1">
    <source>
        <dbReference type="Pfam" id="PF01408"/>
    </source>
</evidence>
<evidence type="ECO:0000313" key="4">
    <source>
        <dbReference type="Proteomes" id="UP000198508"/>
    </source>
</evidence>
<proteinExistence type="predicted"/>
<dbReference type="SUPFAM" id="SSF51735">
    <property type="entry name" value="NAD(P)-binding Rossmann-fold domains"/>
    <property type="match status" value="1"/>
</dbReference>
<dbReference type="GO" id="GO:0000166">
    <property type="term" value="F:nucleotide binding"/>
    <property type="evidence" value="ECO:0007669"/>
    <property type="project" value="InterPro"/>
</dbReference>
<dbReference type="InterPro" id="IPR000683">
    <property type="entry name" value="Gfo/Idh/MocA-like_OxRdtase_N"/>
</dbReference>
<evidence type="ECO:0000259" key="2">
    <source>
        <dbReference type="Pfam" id="PF22725"/>
    </source>
</evidence>
<sequence length="341" mass="38052">MKTFKTGIIGLGTVSRTHRNALAQLDHVELTAVSDVKPEKKDELAEGVHFYQDYEEMLDQEQLDAVHICLPHYLHLPAVTACAKRGINVLLEKPSTMNTAELRQMQALDREYGFKLAVCFQNRLNPTFVKLQELIGSGEYGKLLGVKGVAIWSRNMGYYNAAPWRASMAQAGGGCMINQAIHTLDQLQLLGGPIRSVNGQVCNLALKEIEVEDTAIAHIDFENGVTGTFFGTVTYVKNSSIEVQAVCEKGSFTIKDYGLYYAPAENENEKTLLVRDRRLPGSKTYYGASHVELIRGFYETLAGHEDTCVSIQEDKVISLIEAIRRSSLEGRTILWKEMEEQ</sequence>
<keyword evidence="4" id="KW-1185">Reference proteome</keyword>
<feature type="domain" description="GFO/IDH/MocA-like oxidoreductase" evidence="2">
    <location>
        <begin position="128"/>
        <end position="252"/>
    </location>
</feature>
<dbReference type="Pfam" id="PF01408">
    <property type="entry name" value="GFO_IDH_MocA"/>
    <property type="match status" value="1"/>
</dbReference>
<dbReference type="InterPro" id="IPR055170">
    <property type="entry name" value="GFO_IDH_MocA-like_dom"/>
</dbReference>
<dbReference type="InterPro" id="IPR036291">
    <property type="entry name" value="NAD(P)-bd_dom_sf"/>
</dbReference>
<dbReference type="RefSeq" id="WP_092368280.1">
    <property type="nucleotide sequence ID" value="NZ_FOIM01000026.1"/>
</dbReference>
<dbReference type="SUPFAM" id="SSF55347">
    <property type="entry name" value="Glyceraldehyde-3-phosphate dehydrogenase-like, C-terminal domain"/>
    <property type="match status" value="1"/>
</dbReference>
<dbReference type="Gene3D" id="3.40.50.720">
    <property type="entry name" value="NAD(P)-binding Rossmann-like Domain"/>
    <property type="match status" value="1"/>
</dbReference>
<organism evidence="3 4">
    <name type="scientific">Enterocloster lavalensis</name>
    <dbReference type="NCBI Taxonomy" id="460384"/>
    <lineage>
        <taxon>Bacteria</taxon>
        <taxon>Bacillati</taxon>
        <taxon>Bacillota</taxon>
        <taxon>Clostridia</taxon>
        <taxon>Lachnospirales</taxon>
        <taxon>Lachnospiraceae</taxon>
        <taxon>Enterocloster</taxon>
    </lineage>
</organism>
<accession>A0A1I0J3Q4</accession>
<dbReference type="PANTHER" id="PTHR43249">
    <property type="entry name" value="UDP-N-ACETYL-2-AMINO-2-DEOXY-D-GLUCURONATE OXIDASE"/>
    <property type="match status" value="1"/>
</dbReference>
<dbReference type="EMBL" id="FOIM01000026">
    <property type="protein sequence ID" value="SEU04408.1"/>
    <property type="molecule type" value="Genomic_DNA"/>
</dbReference>
<reference evidence="4" key="1">
    <citation type="submission" date="2016-10" db="EMBL/GenBank/DDBJ databases">
        <authorList>
            <person name="Varghese N."/>
            <person name="Submissions S."/>
        </authorList>
    </citation>
    <scope>NUCLEOTIDE SEQUENCE [LARGE SCALE GENOMIC DNA]</scope>
    <source>
        <strain evidence="4">NLAE-zl-G277</strain>
    </source>
</reference>